<dbReference type="PIRSF" id="PIRSF001488">
    <property type="entry name" value="Tdi_protein"/>
    <property type="match status" value="1"/>
</dbReference>
<evidence type="ECO:0000256" key="6">
    <source>
        <dbReference type="PIRSR" id="PIRSR001488-1"/>
    </source>
</evidence>
<dbReference type="CDD" id="cd03019">
    <property type="entry name" value="DsbA_DsbA"/>
    <property type="match status" value="1"/>
</dbReference>
<feature type="domain" description="DSBA-like thioredoxin" evidence="9">
    <location>
        <begin position="114"/>
        <end position="207"/>
    </location>
</feature>
<reference evidence="10 11" key="1">
    <citation type="journal article" date="2016" name="Front. Microbiol.">
        <title>Genomic Insight into the Host-Endosymbiont Relationship of Endozoicomonas montiporae CL-33(T) with its Coral Host.</title>
        <authorList>
            <person name="Ding J.-Y."/>
            <person name="Shiu J.-H."/>
            <person name="Chen W.-M."/>
            <person name="Chiang Y.-R."/>
            <person name="Tang S.-L."/>
        </authorList>
    </citation>
    <scope>NUCLEOTIDE SEQUENCE [LARGE SCALE GENOMIC DNA]</scope>
    <source>
        <strain evidence="10 11">CL-33</strain>
    </source>
</reference>
<evidence type="ECO:0000256" key="5">
    <source>
        <dbReference type="ARBA" id="ARBA00023284"/>
    </source>
</evidence>
<keyword evidence="3 8" id="KW-0732">Signal</keyword>
<dbReference type="PATRIC" id="fig|570277.3.peg.85"/>
<evidence type="ECO:0000313" key="10">
    <source>
        <dbReference type="EMBL" id="AMO54354.1"/>
    </source>
</evidence>
<feature type="chain" id="PRO_5007492869" description="Thiol:disulfide interchange protein DsbA" evidence="8">
    <location>
        <begin position="22"/>
        <end position="239"/>
    </location>
</feature>
<feature type="disulfide bond" description="Redox-active" evidence="6">
    <location>
        <begin position="59"/>
        <end position="62"/>
    </location>
</feature>
<evidence type="ECO:0000313" key="11">
    <source>
        <dbReference type="Proteomes" id="UP000071065"/>
    </source>
</evidence>
<name>A0A142B6H8_9GAMM</name>
<feature type="signal peptide" evidence="8">
    <location>
        <begin position="1"/>
        <end position="21"/>
    </location>
</feature>
<dbReference type="InterPro" id="IPR023205">
    <property type="entry name" value="DsbA/DsbL"/>
</dbReference>
<proteinExistence type="inferred from homology"/>
<evidence type="ECO:0000256" key="7">
    <source>
        <dbReference type="SAM" id="MobiDB-lite"/>
    </source>
</evidence>
<sequence>MRKIIQGFWLLVLCIPFLAQAAPVEGFKEGKDYHLLKSPVQTSVSDDRIEVAEVFWYGCPHCSSLEKVVTRWKPQMTDEAQLVRVPGFFGPNLWQTHAQLYYTLESLFPDEKSLKPVHDAIFQQVQERNNLLKNEEEMLGYLTKHHKVDKDKFLSLYNSFGVKNLMNQASSKVRGYQLTGVPVLVIDGRFVVEPKVGLERMPEIADYLIERVSKERAEAKAKKSPTSPQSAKDQNAKVK</sequence>
<evidence type="ECO:0000256" key="3">
    <source>
        <dbReference type="ARBA" id="ARBA00022729"/>
    </source>
</evidence>
<comment type="similarity">
    <text evidence="1">Belongs to the thioredoxin family. DsbA subfamily.</text>
</comment>
<dbReference type="InterPro" id="IPR050824">
    <property type="entry name" value="Thiol_disulfide_DsbA"/>
</dbReference>
<evidence type="ECO:0000256" key="4">
    <source>
        <dbReference type="ARBA" id="ARBA00023157"/>
    </source>
</evidence>
<evidence type="ECO:0000256" key="1">
    <source>
        <dbReference type="ARBA" id="ARBA00005791"/>
    </source>
</evidence>
<feature type="region of interest" description="Disordered" evidence="7">
    <location>
        <begin position="216"/>
        <end position="239"/>
    </location>
</feature>
<dbReference type="GO" id="GO:0016491">
    <property type="term" value="F:oxidoreductase activity"/>
    <property type="evidence" value="ECO:0007669"/>
    <property type="project" value="InterPro"/>
</dbReference>
<dbReference type="InterPro" id="IPR017937">
    <property type="entry name" value="Thioredoxin_CS"/>
</dbReference>
<gene>
    <name evidence="10" type="ORF">EZMO1_0082</name>
</gene>
<evidence type="ECO:0000259" key="9">
    <source>
        <dbReference type="Pfam" id="PF01323"/>
    </source>
</evidence>
<dbReference type="InterPro" id="IPR001853">
    <property type="entry name" value="DSBA-like_thioredoxin_dom"/>
</dbReference>
<dbReference type="PANTHER" id="PTHR35891">
    <property type="entry name" value="THIOL:DISULFIDE INTERCHANGE PROTEIN DSBA"/>
    <property type="match status" value="1"/>
</dbReference>
<organism evidence="10 11">
    <name type="scientific">Endozoicomonas montiporae CL-33</name>
    <dbReference type="NCBI Taxonomy" id="570277"/>
    <lineage>
        <taxon>Bacteria</taxon>
        <taxon>Pseudomonadati</taxon>
        <taxon>Pseudomonadota</taxon>
        <taxon>Gammaproteobacteria</taxon>
        <taxon>Oceanospirillales</taxon>
        <taxon>Endozoicomonadaceae</taxon>
        <taxon>Endozoicomonas</taxon>
    </lineage>
</organism>
<dbReference type="Proteomes" id="UP000071065">
    <property type="component" value="Chromosome"/>
</dbReference>
<dbReference type="RefSeq" id="WP_051790581.1">
    <property type="nucleotide sequence ID" value="NZ_CP013251.1"/>
</dbReference>
<evidence type="ECO:0000256" key="8">
    <source>
        <dbReference type="SAM" id="SignalP"/>
    </source>
</evidence>
<dbReference type="PANTHER" id="PTHR35891:SF2">
    <property type="entry name" value="THIOL:DISULFIDE INTERCHANGE PROTEIN DSBA"/>
    <property type="match status" value="1"/>
</dbReference>
<dbReference type="PROSITE" id="PS00194">
    <property type="entry name" value="THIOREDOXIN_1"/>
    <property type="match status" value="1"/>
</dbReference>
<dbReference type="STRING" id="570277.EZMO1_0082"/>
<dbReference type="OrthoDB" id="9784896at2"/>
<keyword evidence="5" id="KW-0676">Redox-active center</keyword>
<dbReference type="AlphaFoldDB" id="A0A142B6H8"/>
<dbReference type="InterPro" id="IPR036249">
    <property type="entry name" value="Thioredoxin-like_sf"/>
</dbReference>
<dbReference type="Pfam" id="PF01323">
    <property type="entry name" value="DSBA"/>
    <property type="match status" value="1"/>
</dbReference>
<dbReference type="SUPFAM" id="SSF52833">
    <property type="entry name" value="Thioredoxin-like"/>
    <property type="match status" value="1"/>
</dbReference>
<dbReference type="KEGG" id="emp:EZMO1_0082"/>
<keyword evidence="4" id="KW-1015">Disulfide bond</keyword>
<dbReference type="EMBL" id="CP013251">
    <property type="protein sequence ID" value="AMO54354.1"/>
    <property type="molecule type" value="Genomic_DNA"/>
</dbReference>
<accession>A0A142B6H8</accession>
<dbReference type="Gene3D" id="3.40.30.10">
    <property type="entry name" value="Glutaredoxin"/>
    <property type="match status" value="1"/>
</dbReference>
<protein>
    <recommendedName>
        <fullName evidence="2">Thiol:disulfide interchange protein DsbA</fullName>
    </recommendedName>
</protein>
<evidence type="ECO:0000256" key="2">
    <source>
        <dbReference type="ARBA" id="ARBA00013831"/>
    </source>
</evidence>